<feature type="compositionally biased region" description="Low complexity" evidence="1">
    <location>
        <begin position="851"/>
        <end position="866"/>
    </location>
</feature>
<dbReference type="AlphaFoldDB" id="A0A7J6KA90"/>
<feature type="compositionally biased region" description="Pro residues" evidence="1">
    <location>
        <begin position="263"/>
        <end position="275"/>
    </location>
</feature>
<feature type="compositionally biased region" description="Basic and acidic residues" evidence="1">
    <location>
        <begin position="437"/>
        <end position="464"/>
    </location>
</feature>
<dbReference type="SMR" id="A0A7J6KA90"/>
<feature type="region of interest" description="Disordered" evidence="1">
    <location>
        <begin position="851"/>
        <end position="890"/>
    </location>
</feature>
<feature type="compositionally biased region" description="Low complexity" evidence="1">
    <location>
        <begin position="230"/>
        <end position="242"/>
    </location>
</feature>
<protein>
    <submittedName>
        <fullName evidence="2">Inhibitor of STAT1-dependent transcription TgIST</fullName>
    </submittedName>
</protein>
<comment type="caution">
    <text evidence="2">The sequence shown here is derived from an EMBL/GenBank/DDBJ whole genome shotgun (WGS) entry which is preliminary data.</text>
</comment>
<reference evidence="4" key="2">
    <citation type="journal article" date="2022" name="Nat. Commun.">
        <title>The intrinsically disordered protein TgIST from Toxoplasma gondii inhibits STAT1 signaling by blocking cofactor recruitment.</title>
        <authorList>
            <person name="Huang Z."/>
            <person name="Liu H."/>
            <person name="Nix J."/>
            <person name="Xu R."/>
            <person name="Knoverek C.R."/>
            <person name="Bowman G.R."/>
            <person name="Amarasinghe G.K."/>
            <person name="Sibley L.D."/>
        </authorList>
    </citation>
    <scope>X-RAY CRYSTALLOGRAPHY (2.97 ANGSTROMS) OF 366-400</scope>
</reference>
<feature type="compositionally biased region" description="Polar residues" evidence="1">
    <location>
        <begin position="784"/>
        <end position="800"/>
    </location>
</feature>
<feature type="compositionally biased region" description="Low complexity" evidence="1">
    <location>
        <begin position="353"/>
        <end position="363"/>
    </location>
</feature>
<feature type="compositionally biased region" description="Basic and acidic residues" evidence="1">
    <location>
        <begin position="312"/>
        <end position="321"/>
    </location>
</feature>
<feature type="compositionally biased region" description="Basic and acidic residues" evidence="1">
    <location>
        <begin position="280"/>
        <end position="298"/>
    </location>
</feature>
<evidence type="ECO:0000313" key="3">
    <source>
        <dbReference type="Proteomes" id="UP000557509"/>
    </source>
</evidence>
<evidence type="ECO:0007829" key="4">
    <source>
        <dbReference type="PDB" id="8D3F"/>
    </source>
</evidence>
<dbReference type="PDB" id="8D3F">
    <property type="method" value="X-ray"/>
    <property type="resolution" value="2.97 A"/>
    <property type="chains" value="A=366-400"/>
</dbReference>
<organism evidence="2 3">
    <name type="scientific">Toxoplasma gondii</name>
    <dbReference type="NCBI Taxonomy" id="5811"/>
    <lineage>
        <taxon>Eukaryota</taxon>
        <taxon>Sar</taxon>
        <taxon>Alveolata</taxon>
        <taxon>Apicomplexa</taxon>
        <taxon>Conoidasida</taxon>
        <taxon>Coccidia</taxon>
        <taxon>Eucoccidiorida</taxon>
        <taxon>Eimeriorina</taxon>
        <taxon>Sarcocystidae</taxon>
        <taxon>Toxoplasma</taxon>
    </lineage>
</organism>
<evidence type="ECO:0000256" key="1">
    <source>
        <dbReference type="SAM" id="MobiDB-lite"/>
    </source>
</evidence>
<sequence>MRWCAPGETIEKQNQMEVGEPPQISGREAGVLAGAPLGARDGFRSSTSSCCHALRFRRSGPYVFSCLAVGLIAISCAPESLCFEASLPFLLAGLAGSEAIADGGHLAVYAGTVTASARGGTHWSQREALVTAPMQARRLAAEGGSESEDEQGVARPGGTTATPSTPLPPRPSVLMELRSPSTPGGSEPASSAALQAGSLSAPQLIQSQRSPTGSSSPLLRTSMQESSEQPGSPSTKPGSPSGHANKSPPLPLQEQGRAVPSGDQPPPQPPPPHSPPRVATGREIRERVLRELELRRGSGGETSSRLRPPAKRPSEEARGFDRPGTTGTEGPRVRTALDVFREMTQQTKRLKLTAESSSSATASPGIDRPGTTGTKGPQVRTALDVLRELTQQAKQLRLTAESSSTATASPAPETERRSSSPRPTPPPLPRPMSPIRTGKEIMEKVKRERALQRAQMERRHRTEGDATSSVQGQAPLIGPRPRPKSALQTFREVYAEMRARQAARQVLSRHTSTPASQMHSQPYTSSHPSKTSSPSRASAGSLRGSQLLQEGHGGKGASTASLHSEPGAASMPGPSPKSEPPLLPTQRTEWPRERFPSSSDRGRRSPERGTRGPLGEPSHGIAKMLYAGAPTTVQSHPGSASLEVPAAFGKVEEGPRREPQPFAVMFPFATVAHRAAIGGETPAGMSGPDGNVVRHIALQRVSLSLPPRSTGTAPETPMPRERRPRKQAKPTRYSASYEPHHPSSPAPTPTVSGPLISASTGHSPPQTSSSASPPFPSQSSWQPTGQPLTQRLTLPGQSVLRQMAPVPPAPRGGGPAFPPQEEPLNLCTHARNLPRLPPASVIAHQLGASAAVSAPGVSPSVGSAPSASPPVRLPSPPSLHRRPPSSERRV</sequence>
<accession>A0A7J6KA90</accession>
<feature type="compositionally biased region" description="Pro residues" evidence="1">
    <location>
        <begin position="573"/>
        <end position="583"/>
    </location>
</feature>
<dbReference type="Proteomes" id="UP000557509">
    <property type="component" value="Unassembled WGS sequence"/>
</dbReference>
<reference evidence="2 3" key="1">
    <citation type="submission" date="2020-03" db="EMBL/GenBank/DDBJ databases">
        <title>Genome sequence of Toxoplasma gondii RH-88 strain.</title>
        <authorList>
            <person name="Lorenzi H.A."/>
            <person name="Venepally P."/>
            <person name="Rozenberg A."/>
            <person name="Sibley D."/>
        </authorList>
    </citation>
    <scope>NUCLEOTIDE SEQUENCE [LARGE SCALE GENOMIC DNA]</scope>
    <source>
        <strain evidence="2 3">RH-88</strain>
    </source>
</reference>
<feature type="compositionally biased region" description="Polar residues" evidence="1">
    <location>
        <begin position="205"/>
        <end position="229"/>
    </location>
</feature>
<feature type="compositionally biased region" description="Pro residues" evidence="1">
    <location>
        <begin position="422"/>
        <end position="432"/>
    </location>
</feature>
<keyword evidence="3" id="KW-1185">Reference proteome</keyword>
<keyword evidence="4" id="KW-0002">3D-structure</keyword>
<proteinExistence type="evidence at protein level"/>
<feature type="compositionally biased region" description="Basic and acidic residues" evidence="1">
    <location>
        <begin position="589"/>
        <end position="610"/>
    </location>
</feature>
<dbReference type="VEuPathDB" id="ToxoDB:TGME49_240060"/>
<feature type="compositionally biased region" description="Pro residues" evidence="1">
    <location>
        <begin position="867"/>
        <end position="877"/>
    </location>
</feature>
<gene>
    <name evidence="2" type="ORF">TGRH88_087790</name>
</gene>
<feature type="compositionally biased region" description="Polar residues" evidence="1">
    <location>
        <begin position="508"/>
        <end position="523"/>
    </location>
</feature>
<feature type="compositionally biased region" description="Low complexity" evidence="1">
    <location>
        <begin position="399"/>
        <end position="412"/>
    </location>
</feature>
<evidence type="ECO:0000313" key="2">
    <source>
        <dbReference type="EMBL" id="KAF4643436.1"/>
    </source>
</evidence>
<feature type="compositionally biased region" description="Low complexity" evidence="1">
    <location>
        <begin position="763"/>
        <end position="783"/>
    </location>
</feature>
<feature type="compositionally biased region" description="Low complexity" evidence="1">
    <location>
        <begin position="524"/>
        <end position="545"/>
    </location>
</feature>
<name>A0A7J6KA90_TOXGO</name>
<feature type="region of interest" description="Disordered" evidence="1">
    <location>
        <begin position="1"/>
        <end position="23"/>
    </location>
</feature>
<dbReference type="EMBL" id="JAAUHK010000192">
    <property type="protein sequence ID" value="KAF4643436.1"/>
    <property type="molecule type" value="Genomic_DNA"/>
</dbReference>
<feature type="compositionally biased region" description="Low complexity" evidence="1">
    <location>
        <begin position="188"/>
        <end position="204"/>
    </location>
</feature>
<feature type="compositionally biased region" description="Pro residues" evidence="1">
    <location>
        <begin position="805"/>
        <end position="821"/>
    </location>
</feature>
<feature type="region of interest" description="Disordered" evidence="1">
    <location>
        <begin position="138"/>
        <end position="638"/>
    </location>
</feature>
<feature type="region of interest" description="Disordered" evidence="1">
    <location>
        <begin position="700"/>
        <end position="824"/>
    </location>
</feature>